<reference evidence="11 12" key="1">
    <citation type="submission" date="2020-04" db="EMBL/GenBank/DDBJ databases">
        <title>Enterovirga sp. isolate from soil.</title>
        <authorList>
            <person name="Chea S."/>
            <person name="Kim D.-U."/>
        </authorList>
    </citation>
    <scope>NUCLEOTIDE SEQUENCE [LARGE SCALE GENOMIC DNA]</scope>
    <source>
        <strain evidence="11 12">DB1703</strain>
    </source>
</reference>
<keyword evidence="7 9" id="KW-0811">Translocation</keyword>
<name>A0A849I837_9HYPH</name>
<keyword evidence="2 9" id="KW-0813">Transport</keyword>
<sequence length="83" mass="9022">MSKLHAARPTGPTGTERKKPRTGVFEFFAQVRAEGEKVTWPSRRETVITTGLVFVMVVVASAFFLLTDFVLQKAVGLILGIGG</sequence>
<evidence type="ECO:0000313" key="11">
    <source>
        <dbReference type="EMBL" id="NNM72569.1"/>
    </source>
</evidence>
<dbReference type="AlphaFoldDB" id="A0A849I837"/>
<evidence type="ECO:0000256" key="5">
    <source>
        <dbReference type="ARBA" id="ARBA00022927"/>
    </source>
</evidence>
<evidence type="ECO:0000256" key="4">
    <source>
        <dbReference type="ARBA" id="ARBA00022692"/>
    </source>
</evidence>
<proteinExistence type="inferred from homology"/>
<dbReference type="Proteomes" id="UP000564885">
    <property type="component" value="Unassembled WGS sequence"/>
</dbReference>
<keyword evidence="3 9" id="KW-1003">Cell membrane</keyword>
<dbReference type="Gene3D" id="1.20.5.1030">
    <property type="entry name" value="Preprotein translocase secy subunit"/>
    <property type="match status" value="1"/>
</dbReference>
<dbReference type="InterPro" id="IPR038379">
    <property type="entry name" value="SecE_sf"/>
</dbReference>
<keyword evidence="12" id="KW-1185">Reference proteome</keyword>
<evidence type="ECO:0000256" key="6">
    <source>
        <dbReference type="ARBA" id="ARBA00022989"/>
    </source>
</evidence>
<dbReference type="GO" id="GO:0006605">
    <property type="term" value="P:protein targeting"/>
    <property type="evidence" value="ECO:0007669"/>
    <property type="project" value="UniProtKB-UniRule"/>
</dbReference>
<evidence type="ECO:0000313" key="12">
    <source>
        <dbReference type="Proteomes" id="UP000564885"/>
    </source>
</evidence>
<dbReference type="PANTHER" id="PTHR33910:SF1">
    <property type="entry name" value="PROTEIN TRANSLOCASE SUBUNIT SECE"/>
    <property type="match status" value="1"/>
</dbReference>
<comment type="subcellular location">
    <subcellularLocation>
        <location evidence="9">Cell membrane</location>
        <topology evidence="9">Single-pass membrane protein</topology>
    </subcellularLocation>
    <subcellularLocation>
        <location evidence="1">Membrane</location>
    </subcellularLocation>
</comment>
<comment type="similarity">
    <text evidence="9">Belongs to the SecE/SEC61-gamma family.</text>
</comment>
<dbReference type="HAMAP" id="MF_00422">
    <property type="entry name" value="SecE"/>
    <property type="match status" value="1"/>
</dbReference>
<comment type="caution">
    <text evidence="11">The sequence shown here is derived from an EMBL/GenBank/DDBJ whole genome shotgun (WGS) entry which is preliminary data.</text>
</comment>
<feature type="region of interest" description="Disordered" evidence="10">
    <location>
        <begin position="1"/>
        <end position="20"/>
    </location>
</feature>
<accession>A0A849I837</accession>
<protein>
    <recommendedName>
        <fullName evidence="9">Protein translocase subunit SecE</fullName>
    </recommendedName>
</protein>
<organism evidence="11 12">
    <name type="scientific">Enterovirga aerilata</name>
    <dbReference type="NCBI Taxonomy" id="2730920"/>
    <lineage>
        <taxon>Bacteria</taxon>
        <taxon>Pseudomonadati</taxon>
        <taxon>Pseudomonadota</taxon>
        <taxon>Alphaproteobacteria</taxon>
        <taxon>Hyphomicrobiales</taxon>
        <taxon>Methylobacteriaceae</taxon>
        <taxon>Enterovirga</taxon>
    </lineage>
</organism>
<dbReference type="RefSeq" id="WP_171218029.1">
    <property type="nucleotide sequence ID" value="NZ_JABEPP010000002.1"/>
</dbReference>
<evidence type="ECO:0000256" key="9">
    <source>
        <dbReference type="HAMAP-Rule" id="MF_00422"/>
    </source>
</evidence>
<keyword evidence="5 9" id="KW-0653">Protein transport</keyword>
<gene>
    <name evidence="9 11" type="primary">secE</name>
    <name evidence="11" type="ORF">HJG44_09235</name>
</gene>
<dbReference type="EMBL" id="JABEPP010000002">
    <property type="protein sequence ID" value="NNM72569.1"/>
    <property type="molecule type" value="Genomic_DNA"/>
</dbReference>
<dbReference type="GO" id="GO:0008320">
    <property type="term" value="F:protein transmembrane transporter activity"/>
    <property type="evidence" value="ECO:0007669"/>
    <property type="project" value="UniProtKB-UniRule"/>
</dbReference>
<dbReference type="GO" id="GO:0005886">
    <property type="term" value="C:plasma membrane"/>
    <property type="evidence" value="ECO:0007669"/>
    <property type="project" value="UniProtKB-SubCell"/>
</dbReference>
<evidence type="ECO:0000256" key="1">
    <source>
        <dbReference type="ARBA" id="ARBA00004370"/>
    </source>
</evidence>
<keyword evidence="6 9" id="KW-1133">Transmembrane helix</keyword>
<keyword evidence="8 9" id="KW-0472">Membrane</keyword>
<evidence type="ECO:0000256" key="10">
    <source>
        <dbReference type="SAM" id="MobiDB-lite"/>
    </source>
</evidence>
<keyword evidence="4 9" id="KW-0812">Transmembrane</keyword>
<dbReference type="InterPro" id="IPR001901">
    <property type="entry name" value="Translocase_SecE/Sec61-g"/>
</dbReference>
<comment type="subunit">
    <text evidence="9">Component of the Sec protein translocase complex. Heterotrimer consisting of SecY, SecE and SecG subunits. The heterotrimers can form oligomers, although 1 heterotrimer is thought to be able to translocate proteins. Interacts with the ribosome. Interacts with SecDF, and other proteins may be involved. Interacts with SecA.</text>
</comment>
<dbReference type="InterPro" id="IPR005807">
    <property type="entry name" value="SecE_bac"/>
</dbReference>
<dbReference type="PANTHER" id="PTHR33910">
    <property type="entry name" value="PROTEIN TRANSLOCASE SUBUNIT SECE"/>
    <property type="match status" value="1"/>
</dbReference>
<evidence type="ECO:0000256" key="8">
    <source>
        <dbReference type="ARBA" id="ARBA00023136"/>
    </source>
</evidence>
<dbReference type="GO" id="GO:0043952">
    <property type="term" value="P:protein transport by the Sec complex"/>
    <property type="evidence" value="ECO:0007669"/>
    <property type="project" value="UniProtKB-UniRule"/>
</dbReference>
<comment type="function">
    <text evidence="9">Essential subunit of the Sec protein translocation channel SecYEG. Clamps together the 2 halves of SecY. May contact the channel plug during translocation.</text>
</comment>
<dbReference type="NCBIfam" id="TIGR00964">
    <property type="entry name" value="secE_bact"/>
    <property type="match status" value="1"/>
</dbReference>
<evidence type="ECO:0000256" key="2">
    <source>
        <dbReference type="ARBA" id="ARBA00022448"/>
    </source>
</evidence>
<evidence type="ECO:0000256" key="7">
    <source>
        <dbReference type="ARBA" id="ARBA00023010"/>
    </source>
</evidence>
<dbReference type="Pfam" id="PF00584">
    <property type="entry name" value="SecE"/>
    <property type="match status" value="1"/>
</dbReference>
<evidence type="ECO:0000256" key="3">
    <source>
        <dbReference type="ARBA" id="ARBA00022475"/>
    </source>
</evidence>
<feature type="transmembrane region" description="Helical" evidence="9">
    <location>
        <begin position="47"/>
        <end position="66"/>
    </location>
</feature>
<dbReference type="GO" id="GO:0009306">
    <property type="term" value="P:protein secretion"/>
    <property type="evidence" value="ECO:0007669"/>
    <property type="project" value="UniProtKB-UniRule"/>
</dbReference>
<dbReference type="GO" id="GO:0065002">
    <property type="term" value="P:intracellular protein transmembrane transport"/>
    <property type="evidence" value="ECO:0007669"/>
    <property type="project" value="UniProtKB-UniRule"/>
</dbReference>